<evidence type="ECO:0000313" key="2">
    <source>
        <dbReference type="Proteomes" id="UP000006876"/>
    </source>
</evidence>
<dbReference type="Pfam" id="PF08809">
    <property type="entry name" value="DUF1799"/>
    <property type="match status" value="1"/>
</dbReference>
<protein>
    <recommendedName>
        <fullName evidence="3">Phage protein</fullName>
    </recommendedName>
</protein>
<dbReference type="KEGG" id="axy:AXYL_04017"/>
<proteinExistence type="predicted"/>
<dbReference type="HOGENOM" id="CLU_164689_2_0_4"/>
<dbReference type="eggNOG" id="ENOG5033AE0">
    <property type="taxonomic scope" value="Bacteria"/>
</dbReference>
<dbReference type="Proteomes" id="UP000006876">
    <property type="component" value="Chromosome"/>
</dbReference>
<gene>
    <name evidence="1" type="ordered locus">AXYL_04017</name>
</gene>
<dbReference type="AlphaFoldDB" id="E3HSM0"/>
<dbReference type="PATRIC" id="fig|762376.5.peg.4025"/>
<accession>E3HSM0</accession>
<evidence type="ECO:0000313" key="1">
    <source>
        <dbReference type="EMBL" id="ADP17337.1"/>
    </source>
</evidence>
<dbReference type="RefSeq" id="WP_013394648.1">
    <property type="nucleotide sequence ID" value="NC_014640.1"/>
</dbReference>
<sequence length="101" mass="11296">MAAFYWTPPSAEALAKAGLRFRPSLFKRPAVEVWADLAPAFDLFARNHTQWRVGAGGPVGLDYNALYSDMDRRGVDLAQQDEIMGTLRSIERAALEFLHKS</sequence>
<dbReference type="InterPro" id="IPR014915">
    <property type="entry name" value="Phage_TLS_TfmB"/>
</dbReference>
<dbReference type="EMBL" id="CP002287">
    <property type="protein sequence ID" value="ADP17337.1"/>
    <property type="molecule type" value="Genomic_DNA"/>
</dbReference>
<evidence type="ECO:0008006" key="3">
    <source>
        <dbReference type="Google" id="ProtNLM"/>
    </source>
</evidence>
<reference evidence="1 2" key="1">
    <citation type="journal article" date="2011" name="J. Bacteriol.">
        <title>Complete genome sequence of the haloaromatic acid-degrading bacterium Achromobacter xylosoxidans A8.</title>
        <authorList>
            <person name="Strnad H."/>
            <person name="Ridl J."/>
            <person name="Paces J."/>
            <person name="Kolar M."/>
            <person name="Vlcek C."/>
            <person name="Paces V."/>
        </authorList>
    </citation>
    <scope>NUCLEOTIDE SEQUENCE [LARGE SCALE GENOMIC DNA]</scope>
    <source>
        <strain evidence="1 2">A8</strain>
    </source>
</reference>
<name>E3HSM0_ACHXA</name>
<dbReference type="OrthoDB" id="6169380at2"/>
<dbReference type="STRING" id="762376.AXYL_04017"/>
<organism evidence="1 2">
    <name type="scientific">Achromobacter xylosoxidans (strain A8)</name>
    <dbReference type="NCBI Taxonomy" id="762376"/>
    <lineage>
        <taxon>Bacteria</taxon>
        <taxon>Pseudomonadati</taxon>
        <taxon>Pseudomonadota</taxon>
        <taxon>Betaproteobacteria</taxon>
        <taxon>Burkholderiales</taxon>
        <taxon>Alcaligenaceae</taxon>
        <taxon>Achromobacter</taxon>
    </lineage>
</organism>